<dbReference type="PROSITE" id="PS51257">
    <property type="entry name" value="PROKAR_LIPOPROTEIN"/>
    <property type="match status" value="1"/>
</dbReference>
<evidence type="ECO:0000256" key="1">
    <source>
        <dbReference type="SAM" id="MobiDB-lite"/>
    </source>
</evidence>
<feature type="region of interest" description="Disordered" evidence="1">
    <location>
        <begin position="25"/>
        <end position="49"/>
    </location>
</feature>
<dbReference type="RefSeq" id="WP_078930030.1">
    <property type="nucleotide sequence ID" value="NZ_CAMEQG010000002.1"/>
</dbReference>
<dbReference type="AlphaFoldDB" id="A0A1T4KR23"/>
<sequence>MKKSLSVTLSIATSVAFFITSCASAPKDQPQPQIEQTEEIERPKTPQVPRKLNVVNSSISAQKEETEESIYAKKIEGIRLSVVSSPKETTKGKAFSSPFVFKAEKTDGTPVAGLELSISFPETKINGQPTYSLANLTTNSSGTVIFVPATPAFSFNSKISVYPSGDVTNAEIAKLAEKVSVSAPYKVKTNLYASGGTVAIVDFNASGKPILSNSVSSSNLLMALMRSGFVRIGNADFSNAILTDDIPTVYKTASNLVGSNSAYLIFGKVKYLTPIEKNADQKYTLTLEGNLTCLDMKTGSILCELHSTATVTEDKDWNCLNSARKLLAENLAHEIIYGL</sequence>
<evidence type="ECO:0000256" key="2">
    <source>
        <dbReference type="SAM" id="SignalP"/>
    </source>
</evidence>
<proteinExistence type="predicted"/>
<evidence type="ECO:0008006" key="5">
    <source>
        <dbReference type="Google" id="ProtNLM"/>
    </source>
</evidence>
<protein>
    <recommendedName>
        <fullName evidence="5">Lipoprotein</fullName>
    </recommendedName>
</protein>
<dbReference type="OrthoDB" id="356746at2"/>
<dbReference type="Proteomes" id="UP000190395">
    <property type="component" value="Unassembled WGS sequence"/>
</dbReference>
<accession>A0A1T4KR23</accession>
<evidence type="ECO:0000313" key="4">
    <source>
        <dbReference type="Proteomes" id="UP000190395"/>
    </source>
</evidence>
<feature type="chain" id="PRO_5013295512" description="Lipoprotein" evidence="2">
    <location>
        <begin position="26"/>
        <end position="339"/>
    </location>
</feature>
<dbReference type="EMBL" id="FUXC01000001">
    <property type="protein sequence ID" value="SJZ44787.1"/>
    <property type="molecule type" value="Genomic_DNA"/>
</dbReference>
<name>A0A1T4KR23_9SPIR</name>
<organism evidence="3 4">
    <name type="scientific">Treponema berlinense</name>
    <dbReference type="NCBI Taxonomy" id="225004"/>
    <lineage>
        <taxon>Bacteria</taxon>
        <taxon>Pseudomonadati</taxon>
        <taxon>Spirochaetota</taxon>
        <taxon>Spirochaetia</taxon>
        <taxon>Spirochaetales</taxon>
        <taxon>Treponemataceae</taxon>
        <taxon>Treponema</taxon>
    </lineage>
</organism>
<evidence type="ECO:0000313" key="3">
    <source>
        <dbReference type="EMBL" id="SJZ44787.1"/>
    </source>
</evidence>
<keyword evidence="2" id="KW-0732">Signal</keyword>
<keyword evidence="4" id="KW-1185">Reference proteome</keyword>
<dbReference type="STRING" id="225004.SAMN02745152_00272"/>
<feature type="signal peptide" evidence="2">
    <location>
        <begin position="1"/>
        <end position="25"/>
    </location>
</feature>
<dbReference type="GeneID" id="303366549"/>
<reference evidence="3 4" key="1">
    <citation type="submission" date="2017-02" db="EMBL/GenBank/DDBJ databases">
        <authorList>
            <person name="Peterson S.W."/>
        </authorList>
    </citation>
    <scope>NUCLEOTIDE SEQUENCE [LARGE SCALE GENOMIC DNA]</scope>
    <source>
        <strain evidence="3 4">ATCC BAA-909</strain>
    </source>
</reference>
<gene>
    <name evidence="3" type="ORF">SAMN02745152_00272</name>
</gene>